<keyword evidence="4" id="KW-1185">Reference proteome</keyword>
<sequence>MSGVREALARGWDLMWRPLAAGGLVAGVTLALGMTVASAVVLALAVVTLAAVVLRVDGRAEPRPARAVATRHEGARGDVHDLAWTMVGRDGRAGERALRRLRDAAARRIARHGLDLGDPDQADAVARLVGARAYGTLTRRGHPLPTVGDLSHALGVLERLGATRDRTDPDPDPANLRTNQR</sequence>
<accession>A0ABY5K3B6</accession>
<dbReference type="RefSeq" id="WP_227563443.1">
    <property type="nucleotide sequence ID" value="NZ_CP101989.1"/>
</dbReference>
<protein>
    <recommendedName>
        <fullName evidence="5">DUF4129 domain-containing protein</fullName>
    </recommendedName>
</protein>
<feature type="region of interest" description="Disordered" evidence="1">
    <location>
        <begin position="160"/>
        <end position="181"/>
    </location>
</feature>
<proteinExistence type="predicted"/>
<evidence type="ECO:0000313" key="3">
    <source>
        <dbReference type="EMBL" id="UUI64951.1"/>
    </source>
</evidence>
<keyword evidence="2" id="KW-0472">Membrane</keyword>
<keyword evidence="2" id="KW-1133">Transmembrane helix</keyword>
<feature type="transmembrane region" description="Helical" evidence="2">
    <location>
        <begin position="20"/>
        <end position="53"/>
    </location>
</feature>
<name>A0ABY5K3B6_9CELL</name>
<gene>
    <name evidence="3" type="ORF">NP075_17855</name>
</gene>
<evidence type="ECO:0000256" key="1">
    <source>
        <dbReference type="SAM" id="MobiDB-lite"/>
    </source>
</evidence>
<evidence type="ECO:0000256" key="2">
    <source>
        <dbReference type="SAM" id="Phobius"/>
    </source>
</evidence>
<organism evidence="3 4">
    <name type="scientific">Cellulomonas wangsupingiae</name>
    <dbReference type="NCBI Taxonomy" id="2968085"/>
    <lineage>
        <taxon>Bacteria</taxon>
        <taxon>Bacillati</taxon>
        <taxon>Actinomycetota</taxon>
        <taxon>Actinomycetes</taxon>
        <taxon>Micrococcales</taxon>
        <taxon>Cellulomonadaceae</taxon>
        <taxon>Cellulomonas</taxon>
    </lineage>
</organism>
<dbReference type="Proteomes" id="UP001317322">
    <property type="component" value="Chromosome"/>
</dbReference>
<evidence type="ECO:0008006" key="5">
    <source>
        <dbReference type="Google" id="ProtNLM"/>
    </source>
</evidence>
<reference evidence="3 4" key="1">
    <citation type="submission" date="2022-07" db="EMBL/GenBank/DDBJ databases">
        <title>Novel species in genus cellulomonas.</title>
        <authorList>
            <person name="Ye L."/>
        </authorList>
    </citation>
    <scope>NUCLEOTIDE SEQUENCE [LARGE SCALE GENOMIC DNA]</scope>
    <source>
        <strain evidence="4">zg-Y908</strain>
    </source>
</reference>
<evidence type="ECO:0000313" key="4">
    <source>
        <dbReference type="Proteomes" id="UP001317322"/>
    </source>
</evidence>
<dbReference type="EMBL" id="CP101989">
    <property type="protein sequence ID" value="UUI64951.1"/>
    <property type="molecule type" value="Genomic_DNA"/>
</dbReference>
<keyword evidence="2" id="KW-0812">Transmembrane</keyword>